<evidence type="ECO:0000256" key="1">
    <source>
        <dbReference type="SAM" id="MobiDB-lite"/>
    </source>
</evidence>
<evidence type="ECO:0000313" key="3">
    <source>
        <dbReference type="Proteomes" id="UP000766629"/>
    </source>
</evidence>
<comment type="caution">
    <text evidence="2">The sequence shown here is derived from an EMBL/GenBank/DDBJ whole genome shotgun (WGS) entry which is preliminary data.</text>
</comment>
<dbReference type="Proteomes" id="UP000766629">
    <property type="component" value="Unassembled WGS sequence"/>
</dbReference>
<evidence type="ECO:0000313" key="2">
    <source>
        <dbReference type="EMBL" id="MBY6139102.1"/>
    </source>
</evidence>
<sequence>MPFEHGTYFSDKEAYKAREFLTTLGLSNSQAAQTQSWHQYQLGRSSPGTSTSWAGS</sequence>
<proteinExistence type="predicted"/>
<organism evidence="2 3">
    <name type="scientific">Leisingera daeponensis</name>
    <dbReference type="NCBI Taxonomy" id="405746"/>
    <lineage>
        <taxon>Bacteria</taxon>
        <taxon>Pseudomonadati</taxon>
        <taxon>Pseudomonadota</taxon>
        <taxon>Alphaproteobacteria</taxon>
        <taxon>Rhodobacterales</taxon>
        <taxon>Roseobacteraceae</taxon>
        <taxon>Leisingera</taxon>
    </lineage>
</organism>
<keyword evidence="3" id="KW-1185">Reference proteome</keyword>
<gene>
    <name evidence="2" type="ORF">KUV26_06585</name>
</gene>
<dbReference type="RefSeq" id="WP_222507767.1">
    <property type="nucleotide sequence ID" value="NZ_JAHVJA010000002.1"/>
</dbReference>
<protein>
    <submittedName>
        <fullName evidence="2">Uncharacterized protein</fullName>
    </submittedName>
</protein>
<reference evidence="2 3" key="1">
    <citation type="submission" date="2021-06" db="EMBL/GenBank/DDBJ databases">
        <title>50 bacteria genomes isolated from Dapeng, Shenzhen, China.</title>
        <authorList>
            <person name="Zheng W."/>
            <person name="Yu S."/>
            <person name="Huang Y."/>
        </authorList>
    </citation>
    <scope>NUCLEOTIDE SEQUENCE [LARGE SCALE GENOMIC DNA]</scope>
    <source>
        <strain evidence="2 3">DP1N14-2</strain>
    </source>
</reference>
<dbReference type="EMBL" id="JAHVJA010000002">
    <property type="protein sequence ID" value="MBY6139102.1"/>
    <property type="molecule type" value="Genomic_DNA"/>
</dbReference>
<feature type="region of interest" description="Disordered" evidence="1">
    <location>
        <begin position="36"/>
        <end position="56"/>
    </location>
</feature>
<name>A0ABS7NE25_9RHOB</name>
<accession>A0ABS7NE25</accession>